<gene>
    <name evidence="2" type="ORF">NAV_LOCUS8960</name>
</gene>
<name>A0A498SXT4_ACAVI</name>
<feature type="region of interest" description="Disordered" evidence="1">
    <location>
        <begin position="21"/>
        <end position="54"/>
    </location>
</feature>
<proteinExistence type="predicted"/>
<evidence type="ECO:0000313" key="3">
    <source>
        <dbReference type="Proteomes" id="UP000276991"/>
    </source>
</evidence>
<evidence type="ECO:0000256" key="1">
    <source>
        <dbReference type="SAM" id="MobiDB-lite"/>
    </source>
</evidence>
<sequence length="71" mass="8102">MDYNYTVKKYLADLNSEYSTEELSSYSAGTNDSRSGPSYASERSTENSERLIPTRQQLKLTSQVYYSIILS</sequence>
<dbReference type="Proteomes" id="UP000276991">
    <property type="component" value="Unassembled WGS sequence"/>
</dbReference>
<protein>
    <submittedName>
        <fullName evidence="2">Uncharacterized protein</fullName>
    </submittedName>
</protein>
<organism evidence="2 3">
    <name type="scientific">Acanthocheilonema viteae</name>
    <name type="common">Filarial nematode worm</name>
    <name type="synonym">Dipetalonema viteae</name>
    <dbReference type="NCBI Taxonomy" id="6277"/>
    <lineage>
        <taxon>Eukaryota</taxon>
        <taxon>Metazoa</taxon>
        <taxon>Ecdysozoa</taxon>
        <taxon>Nematoda</taxon>
        <taxon>Chromadorea</taxon>
        <taxon>Rhabditida</taxon>
        <taxon>Spirurina</taxon>
        <taxon>Spiruromorpha</taxon>
        <taxon>Filarioidea</taxon>
        <taxon>Onchocercidae</taxon>
        <taxon>Acanthocheilonema</taxon>
    </lineage>
</organism>
<dbReference type="AlphaFoldDB" id="A0A498SXT4"/>
<feature type="compositionally biased region" description="Polar residues" evidence="1">
    <location>
        <begin position="28"/>
        <end position="42"/>
    </location>
</feature>
<dbReference type="STRING" id="6277.A0A498SXT4"/>
<dbReference type="OrthoDB" id="5853965at2759"/>
<evidence type="ECO:0000313" key="2">
    <source>
        <dbReference type="EMBL" id="VBB34169.1"/>
    </source>
</evidence>
<reference evidence="2 3" key="1">
    <citation type="submission" date="2018-08" db="EMBL/GenBank/DDBJ databases">
        <authorList>
            <person name="Laetsch R D."/>
            <person name="Stevens L."/>
            <person name="Kumar S."/>
            <person name="Blaxter L. M."/>
        </authorList>
    </citation>
    <scope>NUCLEOTIDE SEQUENCE [LARGE SCALE GENOMIC DNA]</scope>
</reference>
<dbReference type="EMBL" id="UPTC01003140">
    <property type="protein sequence ID" value="VBB34169.1"/>
    <property type="molecule type" value="Genomic_DNA"/>
</dbReference>
<keyword evidence="3" id="KW-1185">Reference proteome</keyword>
<accession>A0A498SXT4</accession>